<reference evidence="4" key="1">
    <citation type="submission" date="2010-05" db="EMBL/GenBank/DDBJ databases">
        <title>The draft genome of Desulfonatronospira thiodismutans ASO3-1.</title>
        <authorList>
            <consortium name="US DOE Joint Genome Institute (JGI-PGF)"/>
            <person name="Lucas S."/>
            <person name="Copeland A."/>
            <person name="Lapidus A."/>
            <person name="Cheng J.-F."/>
            <person name="Bruce D."/>
            <person name="Goodwin L."/>
            <person name="Pitluck S."/>
            <person name="Chertkov O."/>
            <person name="Brettin T."/>
            <person name="Detter J.C."/>
            <person name="Han C."/>
            <person name="Land M.L."/>
            <person name="Hauser L."/>
            <person name="Kyrpides N."/>
            <person name="Mikhailova N."/>
            <person name="Muyzer G."/>
            <person name="Woyke T."/>
        </authorList>
    </citation>
    <scope>NUCLEOTIDE SEQUENCE [LARGE SCALE GENOMIC DNA]</scope>
    <source>
        <strain evidence="4">ASO3-1</strain>
    </source>
</reference>
<dbReference type="EMBL" id="ACJN02000003">
    <property type="protein sequence ID" value="EFI33879.1"/>
    <property type="molecule type" value="Genomic_DNA"/>
</dbReference>
<evidence type="ECO:0000259" key="3">
    <source>
        <dbReference type="Pfam" id="PF02470"/>
    </source>
</evidence>
<feature type="transmembrane region" description="Helical" evidence="2">
    <location>
        <begin position="7"/>
        <end position="34"/>
    </location>
</feature>
<evidence type="ECO:0000313" key="4">
    <source>
        <dbReference type="EMBL" id="EFI33879.1"/>
    </source>
</evidence>
<dbReference type="RefSeq" id="WP_008871228.1">
    <property type="nucleotide sequence ID" value="NZ_ACJN02000003.1"/>
</dbReference>
<keyword evidence="1" id="KW-0175">Coiled coil</keyword>
<proteinExistence type="predicted"/>
<evidence type="ECO:0000256" key="1">
    <source>
        <dbReference type="SAM" id="Coils"/>
    </source>
</evidence>
<dbReference type="OrthoDB" id="9806984at2"/>
<gene>
    <name evidence="4" type="ORF">Dthio_PD1218</name>
</gene>
<sequence>MSTQPNYYTIGIFVSIGLALFLGALTVLGTGALWRETVTVETYLDESVQGIDRGSQVKMRGVTVGRVDEITFAGLKYPGSVDPGDRYVLLKISLELDEFGVPDQEAFERFLEQEIQKGLRIRLLPMGITGAAYLEMDYVDPARHPPLPVSWEPRNPYVPSAPGTFARLEETFESLGNTMAKIEEMDIQKTLNHLDHLIQSLDKSVQSFDLAGISARAEVFIEELRETNRKISGLIGPLEDPEEKRTDLHAVLKDSRQILQKVDKGLDRLQIDKEGGAADQIARTLDNLHQASKTLPETMDSIDVTAASLKESSKSVERLSSRSYTMLRSQNEELRRLLQNMQIISENLLDLSQDARKYPSYIFFGDKPLESEIK</sequence>
<dbReference type="PANTHER" id="PTHR33371">
    <property type="entry name" value="INTERMEMBRANE PHOSPHOLIPID TRANSPORT SYSTEM BINDING PROTEIN MLAD-RELATED"/>
    <property type="match status" value="1"/>
</dbReference>
<keyword evidence="2" id="KW-0812">Transmembrane</keyword>
<keyword evidence="5" id="KW-1185">Reference proteome</keyword>
<dbReference type="eggNOG" id="COG1463">
    <property type="taxonomic scope" value="Bacteria"/>
</dbReference>
<dbReference type="InterPro" id="IPR003399">
    <property type="entry name" value="Mce/MlaD"/>
</dbReference>
<feature type="domain" description="Mce/MlaD" evidence="3">
    <location>
        <begin position="37"/>
        <end position="137"/>
    </location>
</feature>
<organism evidence="4 5">
    <name type="scientific">Desulfonatronospira thiodismutans ASO3-1</name>
    <dbReference type="NCBI Taxonomy" id="555779"/>
    <lineage>
        <taxon>Bacteria</taxon>
        <taxon>Pseudomonadati</taxon>
        <taxon>Thermodesulfobacteriota</taxon>
        <taxon>Desulfovibrionia</taxon>
        <taxon>Desulfovibrionales</taxon>
        <taxon>Desulfonatronovibrionaceae</taxon>
        <taxon>Desulfonatronospira</taxon>
    </lineage>
</organism>
<comment type="caution">
    <text evidence="4">The sequence shown here is derived from an EMBL/GenBank/DDBJ whole genome shotgun (WGS) entry which is preliminary data.</text>
</comment>
<keyword evidence="2" id="KW-0472">Membrane</keyword>
<accession>D6ST63</accession>
<dbReference type="Proteomes" id="UP000005496">
    <property type="component" value="Unassembled WGS sequence"/>
</dbReference>
<dbReference type="Pfam" id="PF02470">
    <property type="entry name" value="MlaD"/>
    <property type="match status" value="1"/>
</dbReference>
<keyword evidence="2" id="KW-1133">Transmembrane helix</keyword>
<dbReference type="PANTHER" id="PTHR33371:SF4">
    <property type="entry name" value="INTERMEMBRANE PHOSPHOLIPID TRANSPORT SYSTEM BINDING PROTEIN MLAD"/>
    <property type="match status" value="1"/>
</dbReference>
<feature type="coiled-coil region" evidence="1">
    <location>
        <begin position="327"/>
        <end position="354"/>
    </location>
</feature>
<protein>
    <submittedName>
        <fullName evidence="4">Mammalian cell entry related domain protein</fullName>
    </submittedName>
</protein>
<dbReference type="InterPro" id="IPR052336">
    <property type="entry name" value="MlaD_Phospholipid_Transporter"/>
</dbReference>
<name>D6ST63_9BACT</name>
<evidence type="ECO:0000313" key="5">
    <source>
        <dbReference type="Proteomes" id="UP000005496"/>
    </source>
</evidence>
<dbReference type="AlphaFoldDB" id="D6ST63"/>
<evidence type="ECO:0000256" key="2">
    <source>
        <dbReference type="SAM" id="Phobius"/>
    </source>
</evidence>